<name>A0A5B6TIR3_9BACT</name>
<sequence length="419" mass="47684">MSPPMKRNLIFIVSALVLLCFGAQAQDFAWQAQLAPVTQRGYHRVLLSPQVTGHAQPNLEDVRLFNAKGQAVPYLLRSEVPVQYRTLFKPYQILRYTRKPGGTSELLVHNPEKRSINNISLLIGNAEVRKQVSLSGSDDQQDWYVLKEQDLLYAIRNTQKTAEVKLLDFPLTDYRYFRLQLNDSASAPLNILQAGYYDTYSEAGKYTRIPVHSFTRVDSAQNHTTYLRLRFGQPVYPEQVTFHISAPQLYHRPGKVVLGKEKVYQRRRKKRRRARMEEISVPLLLSSNAPAVLDLPRQKVEELVIQIENADNPPLTLDSVQVLQLNRYLVAALEPNQAYTLRFGNEKLAAPEYDLEFFQDSIPRNLPVVQVQAVKALAAAKKKTRSNGSKILIWAAIALLAAGLGYMTVRLLRDMEKKG</sequence>
<evidence type="ECO:0000313" key="3">
    <source>
        <dbReference type="EMBL" id="KAA3436042.1"/>
    </source>
</evidence>
<comment type="caution">
    <text evidence="3">The sequence shown here is derived from an EMBL/GenBank/DDBJ whole genome shotgun (WGS) entry which is preliminary data.</text>
</comment>
<dbReference type="SUPFAM" id="SSF49785">
    <property type="entry name" value="Galactose-binding domain-like"/>
    <property type="match status" value="1"/>
</dbReference>
<organism evidence="3 4">
    <name type="scientific">Rufibacter hautae</name>
    <dbReference type="NCBI Taxonomy" id="2595005"/>
    <lineage>
        <taxon>Bacteria</taxon>
        <taxon>Pseudomonadati</taxon>
        <taxon>Bacteroidota</taxon>
        <taxon>Cytophagia</taxon>
        <taxon>Cytophagales</taxon>
        <taxon>Hymenobacteraceae</taxon>
        <taxon>Rufibacter</taxon>
    </lineage>
</organism>
<reference evidence="3 4" key="1">
    <citation type="submission" date="2019-07" db="EMBL/GenBank/DDBJ databases">
        <title>Rufibacter sp. nov., isolated from lake sediment.</title>
        <authorList>
            <person name="Qu J.-H."/>
        </authorList>
    </citation>
    <scope>NUCLEOTIDE SEQUENCE [LARGE SCALE GENOMIC DNA]</scope>
    <source>
        <strain evidence="3 4">NBS58-1</strain>
    </source>
</reference>
<keyword evidence="4" id="KW-1185">Reference proteome</keyword>
<feature type="transmembrane region" description="Helical" evidence="1">
    <location>
        <begin position="391"/>
        <end position="412"/>
    </location>
</feature>
<protein>
    <submittedName>
        <fullName evidence="3">DUF3999 domain-containing protein</fullName>
    </submittedName>
</protein>
<keyword evidence="1" id="KW-0472">Membrane</keyword>
<keyword evidence="2" id="KW-0732">Signal</keyword>
<feature type="signal peptide" evidence="2">
    <location>
        <begin position="1"/>
        <end position="25"/>
    </location>
</feature>
<proteinExistence type="predicted"/>
<dbReference type="Pfam" id="PF13163">
    <property type="entry name" value="DUF3999"/>
    <property type="match status" value="1"/>
</dbReference>
<evidence type="ECO:0000256" key="2">
    <source>
        <dbReference type="SAM" id="SignalP"/>
    </source>
</evidence>
<accession>A0A5B6TIR3</accession>
<dbReference type="AlphaFoldDB" id="A0A5B6TIR3"/>
<keyword evidence="1" id="KW-1133">Transmembrane helix</keyword>
<keyword evidence="1" id="KW-0812">Transmembrane</keyword>
<dbReference type="InterPro" id="IPR025060">
    <property type="entry name" value="DUF3999"/>
</dbReference>
<feature type="chain" id="PRO_5022901007" evidence="2">
    <location>
        <begin position="26"/>
        <end position="419"/>
    </location>
</feature>
<dbReference type="EMBL" id="VKKY01000003">
    <property type="protein sequence ID" value="KAA3436042.1"/>
    <property type="molecule type" value="Genomic_DNA"/>
</dbReference>
<dbReference type="Proteomes" id="UP000324133">
    <property type="component" value="Unassembled WGS sequence"/>
</dbReference>
<dbReference type="InterPro" id="IPR008979">
    <property type="entry name" value="Galactose-bd-like_sf"/>
</dbReference>
<evidence type="ECO:0000313" key="4">
    <source>
        <dbReference type="Proteomes" id="UP000324133"/>
    </source>
</evidence>
<evidence type="ECO:0000256" key="1">
    <source>
        <dbReference type="SAM" id="Phobius"/>
    </source>
</evidence>
<gene>
    <name evidence="3" type="ORF">FOA19_16680</name>
</gene>
<dbReference type="OrthoDB" id="994644at2"/>